<comment type="caution">
    <text evidence="1">The sequence shown here is derived from an EMBL/GenBank/DDBJ whole genome shotgun (WGS) entry which is preliminary data.</text>
</comment>
<protein>
    <submittedName>
        <fullName evidence="1">Uncharacterized protein</fullName>
    </submittedName>
</protein>
<name>A0ACB8U3Q5_9APHY</name>
<gene>
    <name evidence="1" type="ORF">BDY19DRAFT_152916</name>
</gene>
<sequence length="126" mass="13913">MPLDFIIWVFGFRLSRCHTLVSAFPACSLIHATSPTSYQYLYPAHIPSPTPLFHPTTCPPSHTKFSSFSLTPHHISSSAFHSSHSTSYHSSTPPSTASISHTLHKTGSYLSMSPYLHAHTHTPQVL</sequence>
<evidence type="ECO:0000313" key="2">
    <source>
        <dbReference type="Proteomes" id="UP001055072"/>
    </source>
</evidence>
<dbReference type="EMBL" id="MU274912">
    <property type="protein sequence ID" value="KAI0088868.1"/>
    <property type="molecule type" value="Genomic_DNA"/>
</dbReference>
<proteinExistence type="predicted"/>
<accession>A0ACB8U3Q5</accession>
<dbReference type="Proteomes" id="UP001055072">
    <property type="component" value="Unassembled WGS sequence"/>
</dbReference>
<keyword evidence="2" id="KW-1185">Reference proteome</keyword>
<evidence type="ECO:0000313" key="1">
    <source>
        <dbReference type="EMBL" id="KAI0088868.1"/>
    </source>
</evidence>
<organism evidence="1 2">
    <name type="scientific">Irpex rosettiformis</name>
    <dbReference type="NCBI Taxonomy" id="378272"/>
    <lineage>
        <taxon>Eukaryota</taxon>
        <taxon>Fungi</taxon>
        <taxon>Dikarya</taxon>
        <taxon>Basidiomycota</taxon>
        <taxon>Agaricomycotina</taxon>
        <taxon>Agaricomycetes</taxon>
        <taxon>Polyporales</taxon>
        <taxon>Irpicaceae</taxon>
        <taxon>Irpex</taxon>
    </lineage>
</organism>
<reference evidence="1" key="1">
    <citation type="journal article" date="2021" name="Environ. Microbiol.">
        <title>Gene family expansions and transcriptome signatures uncover fungal adaptations to wood decay.</title>
        <authorList>
            <person name="Hage H."/>
            <person name="Miyauchi S."/>
            <person name="Viragh M."/>
            <person name="Drula E."/>
            <person name="Min B."/>
            <person name="Chaduli D."/>
            <person name="Navarro D."/>
            <person name="Favel A."/>
            <person name="Norest M."/>
            <person name="Lesage-Meessen L."/>
            <person name="Balint B."/>
            <person name="Merenyi Z."/>
            <person name="de Eugenio L."/>
            <person name="Morin E."/>
            <person name="Martinez A.T."/>
            <person name="Baldrian P."/>
            <person name="Stursova M."/>
            <person name="Martinez M.J."/>
            <person name="Novotny C."/>
            <person name="Magnuson J.K."/>
            <person name="Spatafora J.W."/>
            <person name="Maurice S."/>
            <person name="Pangilinan J."/>
            <person name="Andreopoulos W."/>
            <person name="LaButti K."/>
            <person name="Hundley H."/>
            <person name="Na H."/>
            <person name="Kuo A."/>
            <person name="Barry K."/>
            <person name="Lipzen A."/>
            <person name="Henrissat B."/>
            <person name="Riley R."/>
            <person name="Ahrendt S."/>
            <person name="Nagy L.G."/>
            <person name="Grigoriev I.V."/>
            <person name="Martin F."/>
            <person name="Rosso M.N."/>
        </authorList>
    </citation>
    <scope>NUCLEOTIDE SEQUENCE</scope>
    <source>
        <strain evidence="1">CBS 384.51</strain>
    </source>
</reference>